<dbReference type="PANTHER" id="PTHR47129">
    <property type="entry name" value="QUINONE OXIDOREDUCTASE 2"/>
    <property type="match status" value="1"/>
</dbReference>
<dbReference type="Gene3D" id="3.90.25.10">
    <property type="entry name" value="UDP-galactose 4-epimerase, domain 1"/>
    <property type="match status" value="1"/>
</dbReference>
<keyword evidence="3" id="KW-1185">Reference proteome</keyword>
<dbReference type="InterPro" id="IPR036291">
    <property type="entry name" value="NAD(P)-bd_dom_sf"/>
</dbReference>
<gene>
    <name evidence="2" type="ORF">P170DRAFT_440127</name>
</gene>
<evidence type="ECO:0000313" key="2">
    <source>
        <dbReference type="EMBL" id="PLB44925.1"/>
    </source>
</evidence>
<evidence type="ECO:0000313" key="3">
    <source>
        <dbReference type="Proteomes" id="UP000234275"/>
    </source>
</evidence>
<dbReference type="Pfam" id="PF05368">
    <property type="entry name" value="NmrA"/>
    <property type="match status" value="1"/>
</dbReference>
<dbReference type="PANTHER" id="PTHR47129:SF1">
    <property type="entry name" value="NMRA-LIKE DOMAIN-CONTAINING PROTEIN"/>
    <property type="match status" value="1"/>
</dbReference>
<dbReference type="EMBL" id="MSFO01000008">
    <property type="protein sequence ID" value="PLB44925.1"/>
    <property type="molecule type" value="Genomic_DNA"/>
</dbReference>
<protein>
    <submittedName>
        <fullName evidence="2">Putative nucleoside-diphosphate-sugar epimerase</fullName>
    </submittedName>
</protein>
<dbReference type="GeneID" id="36557699"/>
<dbReference type="CDD" id="cd05269">
    <property type="entry name" value="TMR_SDR_a"/>
    <property type="match status" value="1"/>
</dbReference>
<proteinExistence type="predicted"/>
<name>A0A2I2FWD3_9EURO</name>
<reference evidence="2 3" key="1">
    <citation type="submission" date="2016-12" db="EMBL/GenBank/DDBJ databases">
        <title>The genomes of Aspergillus section Nigri reveals drivers in fungal speciation.</title>
        <authorList>
            <consortium name="DOE Joint Genome Institute"/>
            <person name="Vesth T.C."/>
            <person name="Nybo J."/>
            <person name="Theobald S."/>
            <person name="Brandl J."/>
            <person name="Frisvad J.C."/>
            <person name="Nielsen K.F."/>
            <person name="Lyhne E.K."/>
            <person name="Kogle M.E."/>
            <person name="Kuo A."/>
            <person name="Riley R."/>
            <person name="Clum A."/>
            <person name="Nolan M."/>
            <person name="Lipzen A."/>
            <person name="Salamov A."/>
            <person name="Henrissat B."/>
            <person name="Wiebenga A."/>
            <person name="De Vries R.P."/>
            <person name="Grigoriev I.V."/>
            <person name="Mortensen U.H."/>
            <person name="Andersen M.R."/>
            <person name="Baker S.E."/>
        </authorList>
    </citation>
    <scope>NUCLEOTIDE SEQUENCE [LARGE SCALE GENOMIC DNA]</scope>
    <source>
        <strain evidence="2 3">IBT 23096</strain>
    </source>
</reference>
<dbReference type="SUPFAM" id="SSF51735">
    <property type="entry name" value="NAD(P)-binding Rossmann-fold domains"/>
    <property type="match status" value="1"/>
</dbReference>
<dbReference type="STRING" id="1392250.A0A2I2FWD3"/>
<dbReference type="InterPro" id="IPR008030">
    <property type="entry name" value="NmrA-like"/>
</dbReference>
<dbReference type="Proteomes" id="UP000234275">
    <property type="component" value="Unassembled WGS sequence"/>
</dbReference>
<dbReference type="OrthoDB" id="419598at2759"/>
<dbReference type="VEuPathDB" id="FungiDB:P170DRAFT_440127"/>
<sequence>MTLKYLITGATGGLGEQVLAYFAANRPASEFAAASSRESNRKQFEDRGIAFRHANYDDPASLEAAFHGVENLLFVSTNVFDNEKRQKQHENFINAAKKVGVKHVWYTSLAFGGYESTSKAAVQQVHLITENLLKKSGITYTSIREGVYTDAFPVFINWFPTTSTISLPSDGPMALTLRHELGEATARLMIAGGHENEIVLLTAQEAIRPSEIVDVINKTTGRQVKFEIVSGDEYVRRNGANDLGGKPAAFFEMVRSWWDAIEKGELETTSPLMSEVLGREPVKASEAIRDLLTQNPDFTWHQNYV</sequence>
<dbReference type="InterPro" id="IPR052718">
    <property type="entry name" value="NmrA-type_oxidoreductase"/>
</dbReference>
<evidence type="ECO:0000259" key="1">
    <source>
        <dbReference type="Pfam" id="PF05368"/>
    </source>
</evidence>
<dbReference type="AlphaFoldDB" id="A0A2I2FWD3"/>
<feature type="domain" description="NmrA-like" evidence="1">
    <location>
        <begin position="5"/>
        <end position="234"/>
    </location>
</feature>
<dbReference type="Gene3D" id="3.40.50.720">
    <property type="entry name" value="NAD(P)-binding Rossmann-like Domain"/>
    <property type="match status" value="1"/>
</dbReference>
<organism evidence="2 3">
    <name type="scientific">Aspergillus steynii IBT 23096</name>
    <dbReference type="NCBI Taxonomy" id="1392250"/>
    <lineage>
        <taxon>Eukaryota</taxon>
        <taxon>Fungi</taxon>
        <taxon>Dikarya</taxon>
        <taxon>Ascomycota</taxon>
        <taxon>Pezizomycotina</taxon>
        <taxon>Eurotiomycetes</taxon>
        <taxon>Eurotiomycetidae</taxon>
        <taxon>Eurotiales</taxon>
        <taxon>Aspergillaceae</taxon>
        <taxon>Aspergillus</taxon>
        <taxon>Aspergillus subgen. Circumdati</taxon>
    </lineage>
</organism>
<dbReference type="RefSeq" id="XP_024700227.1">
    <property type="nucleotide sequence ID" value="XM_024850000.1"/>
</dbReference>
<accession>A0A2I2FWD3</accession>
<comment type="caution">
    <text evidence="2">The sequence shown here is derived from an EMBL/GenBank/DDBJ whole genome shotgun (WGS) entry which is preliminary data.</text>
</comment>